<keyword evidence="9 11" id="KW-0472">Membrane</keyword>
<name>A0ABM0LXF7_SACKO</name>
<feature type="transmembrane region" description="Helical" evidence="11">
    <location>
        <begin position="880"/>
        <end position="904"/>
    </location>
</feature>
<feature type="domain" description="Neurotransmitter-gated ion-channel transmembrane" evidence="13">
    <location>
        <begin position="241"/>
        <end position="324"/>
    </location>
</feature>
<accession>A0ABM0LXF7</accession>
<dbReference type="Pfam" id="PF02931">
    <property type="entry name" value="Neur_chan_LBD"/>
    <property type="match status" value="3"/>
</dbReference>
<evidence type="ECO:0000256" key="9">
    <source>
        <dbReference type="ARBA" id="ARBA00023136"/>
    </source>
</evidence>
<evidence type="ECO:0000259" key="13">
    <source>
        <dbReference type="Pfam" id="PF02932"/>
    </source>
</evidence>
<dbReference type="InterPro" id="IPR036734">
    <property type="entry name" value="Neur_chan_lig-bd_sf"/>
</dbReference>
<evidence type="ECO:0000256" key="6">
    <source>
        <dbReference type="ARBA" id="ARBA00022729"/>
    </source>
</evidence>
<evidence type="ECO:0000256" key="2">
    <source>
        <dbReference type="ARBA" id="ARBA00004236"/>
    </source>
</evidence>
<feature type="transmembrane region" description="Helical" evidence="11">
    <location>
        <begin position="266"/>
        <end position="283"/>
    </location>
</feature>
<dbReference type="RefSeq" id="XP_006812448.1">
    <property type="nucleotide sequence ID" value="XM_006812385.1"/>
</dbReference>
<keyword evidence="8 11" id="KW-0406">Ion transport</keyword>
<dbReference type="Gene3D" id="6.10.250.2810">
    <property type="match status" value="1"/>
</dbReference>
<proteinExistence type="inferred from homology"/>
<dbReference type="CDD" id="cd19049">
    <property type="entry name" value="LGIC_TM_anion"/>
    <property type="match status" value="3"/>
</dbReference>
<organism evidence="14 15">
    <name type="scientific">Saccoglossus kowalevskii</name>
    <name type="common">Acorn worm</name>
    <dbReference type="NCBI Taxonomy" id="10224"/>
    <lineage>
        <taxon>Eukaryota</taxon>
        <taxon>Metazoa</taxon>
        <taxon>Hemichordata</taxon>
        <taxon>Enteropneusta</taxon>
        <taxon>Harrimaniidae</taxon>
        <taxon>Saccoglossus</taxon>
    </lineage>
</organism>
<feature type="transmembrane region" description="Helical" evidence="11">
    <location>
        <begin position="1041"/>
        <end position="1061"/>
    </location>
</feature>
<dbReference type="SUPFAM" id="SSF63712">
    <property type="entry name" value="Nicotinic receptor ligand binding domain-like"/>
    <property type="match status" value="3"/>
</dbReference>
<keyword evidence="5 11" id="KW-0812">Transmembrane</keyword>
<evidence type="ECO:0000259" key="12">
    <source>
        <dbReference type="Pfam" id="PF02931"/>
    </source>
</evidence>
<feature type="transmembrane region" description="Helical" evidence="11">
    <location>
        <begin position="945"/>
        <end position="967"/>
    </location>
</feature>
<evidence type="ECO:0000256" key="1">
    <source>
        <dbReference type="ARBA" id="ARBA00004141"/>
    </source>
</evidence>
<keyword evidence="7 11" id="KW-1133">Transmembrane helix</keyword>
<dbReference type="InterPro" id="IPR018000">
    <property type="entry name" value="Neurotransmitter_ion_chnl_CS"/>
</dbReference>
<evidence type="ECO:0000313" key="15">
    <source>
        <dbReference type="RefSeq" id="XP_006812448.1"/>
    </source>
</evidence>
<comment type="subcellular location">
    <subcellularLocation>
        <location evidence="2">Cell membrane</location>
    </subcellularLocation>
    <subcellularLocation>
        <location evidence="1">Membrane</location>
        <topology evidence="1">Multi-pass membrane protein</topology>
    </subcellularLocation>
</comment>
<keyword evidence="10 11" id="KW-0407">Ion channel</keyword>
<keyword evidence="3 11" id="KW-0813">Transport</keyword>
<dbReference type="InterPro" id="IPR038050">
    <property type="entry name" value="Neuro_actylchol_rec"/>
</dbReference>
<dbReference type="GeneID" id="102805447"/>
<dbReference type="InterPro" id="IPR036719">
    <property type="entry name" value="Neuro-gated_channel_TM_sf"/>
</dbReference>
<dbReference type="Proteomes" id="UP000694865">
    <property type="component" value="Unplaced"/>
</dbReference>
<dbReference type="PROSITE" id="PS00236">
    <property type="entry name" value="NEUROTR_ION_CHANNEL"/>
    <property type="match status" value="3"/>
</dbReference>
<feature type="transmembrane region" description="Helical" evidence="11">
    <location>
        <begin position="298"/>
        <end position="320"/>
    </location>
</feature>
<keyword evidence="4" id="KW-1003">Cell membrane</keyword>
<evidence type="ECO:0000256" key="4">
    <source>
        <dbReference type="ARBA" id="ARBA00022475"/>
    </source>
</evidence>
<dbReference type="InterPro" id="IPR006029">
    <property type="entry name" value="Neurotrans-gated_channel_TM"/>
</dbReference>
<comment type="caution">
    <text evidence="11">Lacks conserved residue(s) required for the propagation of feature annotation.</text>
</comment>
<sequence length="1083" mass="125241">MKLDRCISCVLVLAMYQTVHGDQSVDLDSLHRLINEGYDMQMRPFVDGPPVNVSVGMMITSIHSISDISMDFGVTMFLVENWEDPRLIFNGTDPVDLRSGSELLAKIWTPDLYYVNVKEGYLHQVTTTNKQLRVSPGGHVTYDIRVSLTLICYMSLHRFPMDRQSCGIDMESFGYTTKDVRLSWNNDIGVMIPPDVVMPGFEIESPTIEQTEILYPMGYYDRLECRYSLHRELIFYIMEHYVPSMLLVILSWISFWLSVDATPARASLGITTVLTLTTLSSGARVELPKVSYTKAIDVWMLVCSFYVFAALLEFAIASYYHKYKRCESISLSALEDAVHLMKETSFTKMDYGATLFLSLRWDDPRLSFIGIEPIDLRSGSNLLDKIWTPDLYFTNVKEAKIHEVTVTNKHVRIHPDGHVLYDMRVSLVLICHLYLQRFPMDKQTCGIELESFGYTTRDIQLDWDANFSAIIAPEVVMPEFTVGLPVTSKGMRRYPLGYYAQLQCQFSLHRELIFYVMEHYVPSFLLVILSWVSFWLSVDATPARAIDIWMLVCSLFVFAALLEFAVASYLHKATDTCDAHKARRRQSLNVDRRTPPHEHELLELTSKSGLQHRNHETRIYMEDSFYDEPPSLRNKGYKLISRRIDRYSPKGTLQRPPADRLLQLLVELFGYKKNLYAVIKDPEYDKELRPNAEGPPVNISVFVYFTSIHSLSEVSMDYGATLFLSLQWDDPRFAFNGTEPIDLRSGSELLDHIWTPDLYFVNVKEGKLHQVTMNNKHIRINPDGRILYDMRVSLVLICHLYLHRFPMDKQTCGLQIESFGYTTRDMQLDWNDDFAAVMASEVIMSEFQVGDPVVFKKTLNYPTVGFFDQLECRFSLHRELIFYVMEHYAPSFLLVILSWVSFWLSVEATPARASLGITTALTLTTLSSSARAQMARVSYTKAIDIWMLVCLIFVFAALLEFAVASYLHKKSETMYYNSSDYYSESSIPLRRLDLKDYTPVRSDILHHQELRINIEDGRPPETPRIARKRSFRRLSRTIDKYSRGLFPLAFLFFNSVYWPFYLHNYYGTDPMEKYYAEMAANDS</sequence>
<dbReference type="PANTHER" id="PTHR18945">
    <property type="entry name" value="NEUROTRANSMITTER GATED ION CHANNEL"/>
    <property type="match status" value="1"/>
</dbReference>
<dbReference type="PRINTS" id="PR00253">
    <property type="entry name" value="GABAARECEPTR"/>
</dbReference>
<evidence type="ECO:0000256" key="8">
    <source>
        <dbReference type="ARBA" id="ARBA00023065"/>
    </source>
</evidence>
<dbReference type="Pfam" id="PF02932">
    <property type="entry name" value="Neur_chan_memb"/>
    <property type="match status" value="2"/>
</dbReference>
<evidence type="ECO:0000256" key="11">
    <source>
        <dbReference type="RuleBase" id="RU000687"/>
    </source>
</evidence>
<feature type="signal peptide" evidence="11">
    <location>
        <begin position="1"/>
        <end position="21"/>
    </location>
</feature>
<dbReference type="NCBIfam" id="TIGR00860">
    <property type="entry name" value="LIC"/>
    <property type="match status" value="2"/>
</dbReference>
<dbReference type="CDD" id="cd18990">
    <property type="entry name" value="LGIC_ECD_GABAAR"/>
    <property type="match status" value="1"/>
</dbReference>
<protein>
    <submittedName>
        <fullName evidence="15">Uncharacterized protein LOC102805447</fullName>
    </submittedName>
</protein>
<evidence type="ECO:0000313" key="14">
    <source>
        <dbReference type="Proteomes" id="UP000694865"/>
    </source>
</evidence>
<comment type="similarity">
    <text evidence="11">Belongs to the ligand-gated ion channel (TC 1.A.9) family.</text>
</comment>
<feature type="chain" id="PRO_5044974014" evidence="11">
    <location>
        <begin position="22"/>
        <end position="1083"/>
    </location>
</feature>
<evidence type="ECO:0000256" key="3">
    <source>
        <dbReference type="ARBA" id="ARBA00022448"/>
    </source>
</evidence>
<dbReference type="Gene3D" id="1.20.58.390">
    <property type="entry name" value="Neurotransmitter-gated ion-channel transmembrane domain"/>
    <property type="match status" value="3"/>
</dbReference>
<dbReference type="InterPro" id="IPR006028">
    <property type="entry name" value="GABAA/Glycine_rcpt"/>
</dbReference>
<feature type="transmembrane region" description="Helical" evidence="11">
    <location>
        <begin position="548"/>
        <end position="570"/>
    </location>
</feature>
<gene>
    <name evidence="15" type="primary">LOC102805447</name>
</gene>
<feature type="domain" description="Neurotransmitter-gated ion-channel ligand-binding" evidence="12">
    <location>
        <begin position="341"/>
        <end position="510"/>
    </location>
</feature>
<keyword evidence="14" id="KW-1185">Reference proteome</keyword>
<evidence type="ECO:0000256" key="5">
    <source>
        <dbReference type="ARBA" id="ARBA00022692"/>
    </source>
</evidence>
<feature type="domain" description="Neurotransmitter-gated ion-channel transmembrane" evidence="13">
    <location>
        <begin position="888"/>
        <end position="973"/>
    </location>
</feature>
<keyword evidence="6 11" id="KW-0732">Signal</keyword>
<dbReference type="PRINTS" id="PR00252">
    <property type="entry name" value="NRIONCHANNEL"/>
</dbReference>
<evidence type="ECO:0000256" key="10">
    <source>
        <dbReference type="ARBA" id="ARBA00023303"/>
    </source>
</evidence>
<feature type="domain" description="Neurotransmitter-gated ion-channel ligand-binding" evidence="12">
    <location>
        <begin position="679"/>
        <end position="853"/>
    </location>
</feature>
<feature type="transmembrane region" description="Helical" evidence="11">
    <location>
        <begin position="241"/>
        <end position="259"/>
    </location>
</feature>
<dbReference type="InterPro" id="IPR006202">
    <property type="entry name" value="Neur_chan_lig-bd"/>
</dbReference>
<dbReference type="SUPFAM" id="SSF90112">
    <property type="entry name" value="Neurotransmitter-gated ion-channel transmembrane pore"/>
    <property type="match status" value="3"/>
</dbReference>
<dbReference type="InterPro" id="IPR006201">
    <property type="entry name" value="Neur_channel"/>
</dbReference>
<evidence type="ECO:0000256" key="7">
    <source>
        <dbReference type="ARBA" id="ARBA00022989"/>
    </source>
</evidence>
<feature type="transmembrane region" description="Helical" evidence="11">
    <location>
        <begin position="512"/>
        <end position="536"/>
    </location>
</feature>
<feature type="domain" description="Neurotransmitter-gated ion-channel ligand-binding" evidence="12">
    <location>
        <begin position="31"/>
        <end position="202"/>
    </location>
</feature>
<dbReference type="Gene3D" id="2.70.170.10">
    <property type="entry name" value="Neurotransmitter-gated ion-channel ligand-binding domain"/>
    <property type="match status" value="3"/>
</dbReference>
<reference evidence="15" key="1">
    <citation type="submission" date="2025-08" db="UniProtKB">
        <authorList>
            <consortium name="RefSeq"/>
        </authorList>
    </citation>
    <scope>IDENTIFICATION</scope>
    <source>
        <tissue evidence="15">Testes</tissue>
    </source>
</reference>